<dbReference type="RefSeq" id="WP_390249542.1">
    <property type="nucleotide sequence ID" value="NZ_JBHSDT010000003.1"/>
</dbReference>
<evidence type="ECO:0000313" key="2">
    <source>
        <dbReference type="Proteomes" id="UP001595882"/>
    </source>
</evidence>
<protein>
    <recommendedName>
        <fullName evidence="3">DUF4901 domain-containing protein</fullName>
    </recommendedName>
</protein>
<evidence type="ECO:0000313" key="1">
    <source>
        <dbReference type="EMBL" id="MFC4402192.1"/>
    </source>
</evidence>
<organism evidence="1 2">
    <name type="scientific">Gracilibacillus xinjiangensis</name>
    <dbReference type="NCBI Taxonomy" id="1193282"/>
    <lineage>
        <taxon>Bacteria</taxon>
        <taxon>Bacillati</taxon>
        <taxon>Bacillota</taxon>
        <taxon>Bacilli</taxon>
        <taxon>Bacillales</taxon>
        <taxon>Bacillaceae</taxon>
        <taxon>Gracilibacillus</taxon>
    </lineage>
</organism>
<name>A0ABV8WQP4_9BACI</name>
<accession>A0ABV8WQP4</accession>
<proteinExistence type="predicted"/>
<comment type="caution">
    <text evidence="1">The sequence shown here is derived from an EMBL/GenBank/DDBJ whole genome shotgun (WGS) entry which is preliminary data.</text>
</comment>
<keyword evidence="2" id="KW-1185">Reference proteome</keyword>
<reference evidence="2" key="1">
    <citation type="journal article" date="2019" name="Int. J. Syst. Evol. Microbiol.">
        <title>The Global Catalogue of Microorganisms (GCM) 10K type strain sequencing project: providing services to taxonomists for standard genome sequencing and annotation.</title>
        <authorList>
            <consortium name="The Broad Institute Genomics Platform"/>
            <consortium name="The Broad Institute Genome Sequencing Center for Infectious Disease"/>
            <person name="Wu L."/>
            <person name="Ma J."/>
        </authorList>
    </citation>
    <scope>NUCLEOTIDE SEQUENCE [LARGE SCALE GENOMIC DNA]</scope>
    <source>
        <strain evidence="2">CCUG 37865</strain>
    </source>
</reference>
<gene>
    <name evidence="1" type="ORF">ACFOY7_03780</name>
</gene>
<dbReference type="Proteomes" id="UP001595882">
    <property type="component" value="Unassembled WGS sequence"/>
</dbReference>
<sequence length="424" mass="49690">MDQRLKDLEDWIKEKLGLDQYYLKRSSISRKLNTYQQTKYIYCMEWFPVNIAEHVEDEDLNPEGTASVEVDIHTKKIESLIFVGKTSFANIRFEPHTENIIDWVEKETGINHDQYRLSKQDDNNWQLKASINNISVFPSGQIDVNLNEEGQLLLFSVFGDFPKRDSVKQEVFNLSKENIQDIAYNQLHLIEFPDFQKEKIQQVYGMEEIFIVNKNRATLSYDIGVPEGLQSRMDHLLRWDSGLDGVINRQPVFVDRQVSAEVAYANEPSPDAKPITEEEKGKCIDVVETFMRIEYADDSGQWLLDHLYRDMEMIQAVLRPVKEDKKILRKKLVIMICRETYEVLNYIDTTGFSAFDMIGKFDPKGVREIEKSEAFERIKAYFEVKPYYVYDYEEKEYLLCGMLDCDYYVHAETGEVGLLDDLHC</sequence>
<evidence type="ECO:0008006" key="3">
    <source>
        <dbReference type="Google" id="ProtNLM"/>
    </source>
</evidence>
<dbReference type="EMBL" id="JBHSDT010000003">
    <property type="protein sequence ID" value="MFC4402192.1"/>
    <property type="molecule type" value="Genomic_DNA"/>
</dbReference>